<dbReference type="PANTHER" id="PTHR19920">
    <property type="entry name" value="WD40 PROTEIN CIAO1"/>
    <property type="match status" value="1"/>
</dbReference>
<feature type="repeat" description="WD" evidence="1">
    <location>
        <begin position="58"/>
        <end position="90"/>
    </location>
</feature>
<evidence type="ECO:0000256" key="1">
    <source>
        <dbReference type="PROSITE-ProRule" id="PRU00221"/>
    </source>
</evidence>
<dbReference type="AlphaFoldDB" id="A0A8S1XKT2"/>
<protein>
    <submittedName>
        <fullName evidence="2">Uncharacterized protein</fullName>
    </submittedName>
</protein>
<dbReference type="PROSITE" id="PS50294">
    <property type="entry name" value="WD_REPEATS_REGION"/>
    <property type="match status" value="2"/>
</dbReference>
<dbReference type="EMBL" id="CAJJDO010000130">
    <property type="protein sequence ID" value="CAD8202040.1"/>
    <property type="molecule type" value="Genomic_DNA"/>
</dbReference>
<dbReference type="GO" id="GO:0097361">
    <property type="term" value="C:cytosolic [4Fe-4S] assembly targeting complex"/>
    <property type="evidence" value="ECO:0007669"/>
    <property type="project" value="TreeGrafter"/>
</dbReference>
<dbReference type="InterPro" id="IPR001680">
    <property type="entry name" value="WD40_rpt"/>
</dbReference>
<evidence type="ECO:0000313" key="3">
    <source>
        <dbReference type="Proteomes" id="UP000689195"/>
    </source>
</evidence>
<dbReference type="OrthoDB" id="10262475at2759"/>
<dbReference type="PANTHER" id="PTHR19920:SF0">
    <property type="entry name" value="CYTOSOLIC IRON-SULFUR PROTEIN ASSEMBLY PROTEIN CIAO1-RELATED"/>
    <property type="match status" value="1"/>
</dbReference>
<reference evidence="2" key="1">
    <citation type="submission" date="2021-01" db="EMBL/GenBank/DDBJ databases">
        <authorList>
            <consortium name="Genoscope - CEA"/>
            <person name="William W."/>
        </authorList>
    </citation>
    <scope>NUCLEOTIDE SEQUENCE</scope>
</reference>
<sequence length="354" mass="41302">MQKSTFNYELIPEYSQSLQNYCYAIAINHNNTYLLTSDEQRIKLFQFSKNGLKLLQILNKHQSLVYTLNFMKGRQQFVSGSLDSSIVIWSEISISNPKYLIKLNQHQDSVRCLHYSSHFKNLIVSGSDDHTIKFWYHFSSCSSWSCQQTINEHDDAVYGLSMNEEGTTLISCSSDKHVLVMNRENSNLKYWNVIQKINVKKWGLRICFITSKMFIFLPNNNGEQWKGGKALHIYTLNKDNSKFRKREEYIIKGGGQFCDAEFPALFVQSKQILLLKNGCTVNILKFNIVNSPQERESYQCKLEQFIYFDCKDNFECGAVFGAISENGEYLITWDWKKGEINIRKYKDILEITEI</sequence>
<dbReference type="Proteomes" id="UP000689195">
    <property type="component" value="Unassembled WGS sequence"/>
</dbReference>
<keyword evidence="1" id="KW-0853">WD repeat</keyword>
<dbReference type="GO" id="GO:0016226">
    <property type="term" value="P:iron-sulfur cluster assembly"/>
    <property type="evidence" value="ECO:0007669"/>
    <property type="project" value="TreeGrafter"/>
</dbReference>
<dbReference type="PROSITE" id="PS50082">
    <property type="entry name" value="WD_REPEATS_2"/>
    <property type="match status" value="2"/>
</dbReference>
<comment type="caution">
    <text evidence="2">The sequence shown here is derived from an EMBL/GenBank/DDBJ whole genome shotgun (WGS) entry which is preliminary data.</text>
</comment>
<keyword evidence="3" id="KW-1185">Reference proteome</keyword>
<accession>A0A8S1XKT2</accession>
<evidence type="ECO:0000313" key="2">
    <source>
        <dbReference type="EMBL" id="CAD8202040.1"/>
    </source>
</evidence>
<organism evidence="2 3">
    <name type="scientific">Paramecium pentaurelia</name>
    <dbReference type="NCBI Taxonomy" id="43138"/>
    <lineage>
        <taxon>Eukaryota</taxon>
        <taxon>Sar</taxon>
        <taxon>Alveolata</taxon>
        <taxon>Ciliophora</taxon>
        <taxon>Intramacronucleata</taxon>
        <taxon>Oligohymenophorea</taxon>
        <taxon>Peniculida</taxon>
        <taxon>Parameciidae</taxon>
        <taxon>Paramecium</taxon>
    </lineage>
</organism>
<feature type="repeat" description="WD" evidence="1">
    <location>
        <begin position="103"/>
        <end position="135"/>
    </location>
</feature>
<name>A0A8S1XKT2_9CILI</name>
<dbReference type="Pfam" id="PF00400">
    <property type="entry name" value="WD40"/>
    <property type="match status" value="3"/>
</dbReference>
<gene>
    <name evidence="2" type="ORF">PPENT_87.1.T1300010</name>
</gene>
<proteinExistence type="predicted"/>
<dbReference type="SMART" id="SM00320">
    <property type="entry name" value="WD40"/>
    <property type="match status" value="4"/>
</dbReference>